<name>A0A6P1E3T7_9GAMM</name>
<gene>
    <name evidence="1" type="ORF">G3480_18885</name>
</gene>
<keyword evidence="1" id="KW-0378">Hydrolase</keyword>
<dbReference type="Gene3D" id="1.10.287.1080">
    <property type="entry name" value="MazG-like"/>
    <property type="match status" value="1"/>
</dbReference>
<dbReference type="GO" id="GO:0047840">
    <property type="term" value="F:dCTP diphosphatase activity"/>
    <property type="evidence" value="ECO:0007669"/>
    <property type="project" value="TreeGrafter"/>
</dbReference>
<dbReference type="PANTHER" id="PTHR46523:SF1">
    <property type="entry name" value="DCTP PYROPHOSPHATASE 1"/>
    <property type="match status" value="1"/>
</dbReference>
<dbReference type="GO" id="GO:0006253">
    <property type="term" value="P:dCTP catabolic process"/>
    <property type="evidence" value="ECO:0007669"/>
    <property type="project" value="TreeGrafter"/>
</dbReference>
<evidence type="ECO:0000313" key="2">
    <source>
        <dbReference type="Proteomes" id="UP000471640"/>
    </source>
</evidence>
<dbReference type="AlphaFoldDB" id="A0A6P1E3T7"/>
<dbReference type="SUPFAM" id="SSF101386">
    <property type="entry name" value="all-alpha NTP pyrophosphatases"/>
    <property type="match status" value="1"/>
</dbReference>
<proteinExistence type="predicted"/>
<reference evidence="2" key="1">
    <citation type="journal article" date="2020" name="Microbiol. Resour. Announc.">
        <title>Draft Genome Sequences of Thiorhodococcus mannitoliphagus and Thiorhodococcus minor, Purple Sulfur Photosynthetic Bacteria in the Gammaproteobacterial Family Chromatiaceae.</title>
        <authorList>
            <person name="Aviles F.A."/>
            <person name="Meyer T.E."/>
            <person name="Kyndt J.A."/>
        </authorList>
    </citation>
    <scope>NUCLEOTIDE SEQUENCE [LARGE SCALE GENOMIC DNA]</scope>
    <source>
        <strain evidence="2">DSM 18266</strain>
    </source>
</reference>
<reference evidence="1 2" key="2">
    <citation type="submission" date="2020-02" db="EMBL/GenBank/DDBJ databases">
        <title>Genome sequences of Thiorhodococcus mannitoliphagus and Thiorhodococcus minor, purple sulfur photosynthetic bacteria in the gammaproteobacterial family, Chromatiaceae.</title>
        <authorList>
            <person name="Aviles F.A."/>
            <person name="Meyer T.E."/>
            <person name="Kyndt J.A."/>
        </authorList>
    </citation>
    <scope>NUCLEOTIDE SEQUENCE [LARGE SCALE GENOMIC DNA]</scope>
    <source>
        <strain evidence="1 2">DSM 18266</strain>
    </source>
</reference>
<dbReference type="GO" id="GO:0005829">
    <property type="term" value="C:cytosol"/>
    <property type="evidence" value="ECO:0007669"/>
    <property type="project" value="TreeGrafter"/>
</dbReference>
<dbReference type="Pfam" id="PF12643">
    <property type="entry name" value="MazG-like"/>
    <property type="match status" value="1"/>
</dbReference>
<keyword evidence="2" id="KW-1185">Reference proteome</keyword>
<comment type="caution">
    <text evidence="1">The sequence shown here is derived from an EMBL/GenBank/DDBJ whole genome shotgun (WGS) entry which is preliminary data.</text>
</comment>
<sequence length="118" mass="13390">MPDSLANLNARLLRFAQERDWEQFHSPKNLAMALAGEAGELLEHFQWLTEAQSAALDDAKRREVAHEMADILNYLVRLSERLGIDLIAAAEDKIAINEQRYPADKVRGDARRASDYPD</sequence>
<protein>
    <submittedName>
        <fullName evidence="1">Nucleotide pyrophosphohydrolase</fullName>
    </submittedName>
</protein>
<dbReference type="PIRSF" id="PIRSF029826">
    <property type="entry name" value="UCP029826_pph"/>
    <property type="match status" value="1"/>
</dbReference>
<dbReference type="EMBL" id="JAAIJR010000095">
    <property type="protein sequence ID" value="NEX22345.1"/>
    <property type="molecule type" value="Genomic_DNA"/>
</dbReference>
<accession>A0A6P1E3T7</accession>
<evidence type="ECO:0000313" key="1">
    <source>
        <dbReference type="EMBL" id="NEX22345.1"/>
    </source>
</evidence>
<dbReference type="Proteomes" id="UP000471640">
    <property type="component" value="Unassembled WGS sequence"/>
</dbReference>
<dbReference type="RefSeq" id="WP_164655441.1">
    <property type="nucleotide sequence ID" value="NZ_JAAIJR010000095.1"/>
</dbReference>
<dbReference type="PANTHER" id="PTHR46523">
    <property type="entry name" value="DCTP PYROPHOSPHATASE 1"/>
    <property type="match status" value="1"/>
</dbReference>
<dbReference type="InterPro" id="IPR052555">
    <property type="entry name" value="dCTP_Pyrophosphatase"/>
</dbReference>
<organism evidence="1 2">
    <name type="scientific">Thiorhodococcus mannitoliphagus</name>
    <dbReference type="NCBI Taxonomy" id="329406"/>
    <lineage>
        <taxon>Bacteria</taxon>
        <taxon>Pseudomonadati</taxon>
        <taxon>Pseudomonadota</taxon>
        <taxon>Gammaproteobacteria</taxon>
        <taxon>Chromatiales</taxon>
        <taxon>Chromatiaceae</taxon>
        <taxon>Thiorhodococcus</taxon>
    </lineage>
</organism>
<dbReference type="InterPro" id="IPR025984">
    <property type="entry name" value="DCTPP"/>
</dbReference>
<dbReference type="CDD" id="cd11537">
    <property type="entry name" value="NTP-PPase_RS21-C6_like"/>
    <property type="match status" value="1"/>
</dbReference>
<dbReference type="GO" id="GO:0042262">
    <property type="term" value="P:DNA protection"/>
    <property type="evidence" value="ECO:0007669"/>
    <property type="project" value="TreeGrafter"/>
</dbReference>